<dbReference type="SUPFAM" id="SSF48452">
    <property type="entry name" value="TPR-like"/>
    <property type="match status" value="1"/>
</dbReference>
<dbReference type="InterPro" id="IPR011990">
    <property type="entry name" value="TPR-like_helical_dom_sf"/>
</dbReference>
<dbReference type="HOGENOM" id="CLU_968560_0_0_5"/>
<gene>
    <name evidence="4" type="ordered locus">AZC_2918</name>
</gene>
<dbReference type="Pfam" id="PF13176">
    <property type="entry name" value="TPR_7"/>
    <property type="match status" value="1"/>
</dbReference>
<evidence type="ECO:0000313" key="5">
    <source>
        <dbReference type="Proteomes" id="UP000000270"/>
    </source>
</evidence>
<keyword evidence="1" id="KW-0677">Repeat</keyword>
<dbReference type="Gene3D" id="1.25.40.10">
    <property type="entry name" value="Tetratricopeptide repeat domain"/>
    <property type="match status" value="2"/>
</dbReference>
<dbReference type="InterPro" id="IPR019734">
    <property type="entry name" value="TPR_rpt"/>
</dbReference>
<keyword evidence="2 3" id="KW-0802">TPR repeat</keyword>
<reference evidence="4 5" key="5">
    <citation type="journal article" date="2010" name="Appl. Environ. Microbiol.">
        <title>phrR-like gene praR of Azorhizobium caulinodans ORS571 is essential for symbiosis with Sesbania rostrata and is involved in expression of reb genes.</title>
        <authorList>
            <person name="Akiba N."/>
            <person name="Aono T."/>
            <person name="Toyazaki H."/>
            <person name="Sato S."/>
            <person name="Oyaizu H."/>
        </authorList>
    </citation>
    <scope>NUCLEOTIDE SEQUENCE [LARGE SCALE GENOMIC DNA]</scope>
    <source>
        <strain evidence="5">ATCC 43989 / DSM 5975 / JCM 20966 / LMG 6465 / NBRC 14845 / NCIMB 13405 / ORS 571</strain>
    </source>
</reference>
<dbReference type="PROSITE" id="PS50005">
    <property type="entry name" value="TPR"/>
    <property type="match status" value="2"/>
</dbReference>
<reference evidence="4 5" key="1">
    <citation type="journal article" date="2007" name="Appl. Environ. Microbiol.">
        <title>Rhizobial factors required for stem nodule maturation and maintenance in Sesbania rostrata-Azorhizobium caulinodans ORS571 symbiosis.</title>
        <authorList>
            <person name="Suzuki S."/>
            <person name="Aono T."/>
            <person name="Lee KB."/>
            <person name="Suzuki T."/>
            <person name="Liu CT."/>
            <person name="Miwa H."/>
            <person name="Wakao S."/>
            <person name="Iki T."/>
            <person name="Oyaizu H."/>
        </authorList>
    </citation>
    <scope>NUCLEOTIDE SEQUENCE [LARGE SCALE GENOMIC DNA]</scope>
    <source>
        <strain evidence="5">ATCC 43989 / DSM 5975 / JCM 20966 / LMG 6465 / NBRC 14845 / NCIMB 13405 / ORS 571</strain>
    </source>
</reference>
<dbReference type="Pfam" id="PF13181">
    <property type="entry name" value="TPR_8"/>
    <property type="match status" value="2"/>
</dbReference>
<dbReference type="InterPro" id="IPR052346">
    <property type="entry name" value="O-mannosyl-transferase_TMTC"/>
</dbReference>
<feature type="repeat" description="TPR" evidence="3">
    <location>
        <begin position="82"/>
        <end position="115"/>
    </location>
</feature>
<evidence type="ECO:0000256" key="2">
    <source>
        <dbReference type="ARBA" id="ARBA00022803"/>
    </source>
</evidence>
<feature type="repeat" description="TPR" evidence="3">
    <location>
        <begin position="205"/>
        <end position="238"/>
    </location>
</feature>
<evidence type="ECO:0000313" key="4">
    <source>
        <dbReference type="EMBL" id="BAF88916.1"/>
    </source>
</evidence>
<organism evidence="4 5">
    <name type="scientific">Azorhizobium caulinodans (strain ATCC 43989 / DSM 5975 / JCM 20966 / LMG 6465 / NBRC 14845 / NCIMB 13405 / ORS 571)</name>
    <dbReference type="NCBI Taxonomy" id="438753"/>
    <lineage>
        <taxon>Bacteria</taxon>
        <taxon>Pseudomonadati</taxon>
        <taxon>Pseudomonadota</taxon>
        <taxon>Alphaproteobacteria</taxon>
        <taxon>Hyphomicrobiales</taxon>
        <taxon>Xanthobacteraceae</taxon>
        <taxon>Azorhizobium</taxon>
    </lineage>
</organism>
<accession>A8IDD0</accession>
<dbReference type="eggNOG" id="COG0457">
    <property type="taxonomic scope" value="Bacteria"/>
</dbReference>
<proteinExistence type="predicted"/>
<keyword evidence="5" id="KW-1185">Reference proteome</keyword>
<reference evidence="5" key="2">
    <citation type="submission" date="2007-04" db="EMBL/GenBank/DDBJ databases">
        <title>Complete genome sequence of the nitrogen-fixing bacterium Azorhizobium caulinodans ORS571.</title>
        <authorList>
            <person name="Lee K.B."/>
            <person name="Backer P.D."/>
            <person name="Aono T."/>
            <person name="Liu C.T."/>
            <person name="Suzuki S."/>
            <person name="Suzuki T."/>
            <person name="Kaneko T."/>
            <person name="Yamada M."/>
            <person name="Tabata S."/>
            <person name="Kupfer D.M."/>
            <person name="Najar F.Z."/>
            <person name="Wiley G.B."/>
            <person name="Roe B."/>
            <person name="Binnewies T."/>
            <person name="Ussery D."/>
            <person name="Vereecke D."/>
            <person name="Gevers D."/>
            <person name="Holsters M."/>
            <person name="Oyaizu H."/>
        </authorList>
    </citation>
    <scope>NUCLEOTIDE SEQUENCE [LARGE SCALE GENOMIC DNA]</scope>
    <source>
        <strain evidence="5">ATCC 43989 / DSM 5975 / JCM 20966 / LMG 6465 / NBRC 14845 / NCIMB 13405 / ORS 571</strain>
    </source>
</reference>
<dbReference type="STRING" id="438753.AZC_2918"/>
<protein>
    <submittedName>
        <fullName evidence="4">Hydantoinase</fullName>
    </submittedName>
</protein>
<dbReference type="KEGG" id="azc:AZC_2918"/>
<dbReference type="RefSeq" id="WP_012171442.1">
    <property type="nucleotide sequence ID" value="NC_009937.1"/>
</dbReference>
<name>A8IDD0_AZOC5</name>
<reference evidence="4 5" key="3">
    <citation type="journal article" date="2008" name="BMC Genomics">
        <title>The genome of the versatile nitrogen fixer Azorhizobium caulinodans ORS571.</title>
        <authorList>
            <person name="Lee KB."/>
            <person name="Backer P.D."/>
            <person name="Aono T."/>
            <person name="Liu CT."/>
            <person name="Suzuki S."/>
            <person name="Suzuki T."/>
            <person name="Kaneko T."/>
            <person name="Yamada M."/>
            <person name="Tabata S."/>
            <person name="Kupfer D.M."/>
            <person name="Najar F.Z."/>
            <person name="Wiley G.B."/>
            <person name="Roe B."/>
            <person name="Binnewies T.T."/>
            <person name="Ussery D.W."/>
            <person name="D'Haeze W."/>
            <person name="Herder J.D."/>
            <person name="Gevers D."/>
            <person name="Vereecke D."/>
            <person name="Holsters M."/>
            <person name="Oyaizu H."/>
        </authorList>
    </citation>
    <scope>NUCLEOTIDE SEQUENCE [LARGE SCALE GENOMIC DNA]</scope>
    <source>
        <strain evidence="5">ATCC 43989 / DSM 5975 / JCM 20966 / LMG 6465 / NBRC 14845 / NCIMB 13405 / ORS 571</strain>
    </source>
</reference>
<dbReference type="EMBL" id="AP009384">
    <property type="protein sequence ID" value="BAF88916.1"/>
    <property type="molecule type" value="Genomic_DNA"/>
</dbReference>
<evidence type="ECO:0000256" key="3">
    <source>
        <dbReference type="PROSITE-ProRule" id="PRU00339"/>
    </source>
</evidence>
<reference evidence="4 5" key="6">
    <citation type="journal article" date="2011" name="Appl. Environ. Microbiol.">
        <title>Involvement of the azorhizobial chromosome partition gene (parA) in the onset of bacteroid differentiation during Sesbania rostrata stem nodule development.</title>
        <authorList>
            <person name="Liu CT."/>
            <person name="Lee KB."/>
            <person name="Wang YS."/>
            <person name="Peng MH."/>
            <person name="Lee KT."/>
            <person name="Suzuki S."/>
            <person name="Suzuki T."/>
            <person name="Oyaizu H."/>
        </authorList>
    </citation>
    <scope>NUCLEOTIDE SEQUENCE [LARGE SCALE GENOMIC DNA]</scope>
    <source>
        <strain evidence="5">ATCC 43989 / DSM 5975 / JCM 20966 / LMG 6465 / NBRC 14845 / NCIMB 13405 / ORS 571</strain>
    </source>
</reference>
<dbReference type="PANTHER" id="PTHR44227:SF3">
    <property type="entry name" value="PROTEIN O-MANNOSYL-TRANSFERASE TMTC4"/>
    <property type="match status" value="1"/>
</dbReference>
<dbReference type="AlphaFoldDB" id="A8IDD0"/>
<dbReference type="PANTHER" id="PTHR44227">
    <property type="match status" value="1"/>
</dbReference>
<reference evidence="4 5" key="4">
    <citation type="journal article" date="2009" name="Appl. Environ. Microbiol.">
        <title>Comparative genome-wide transcriptional profiling of Azorhizobium caulinodans ORS571 grown under free-living and symbiotic conditions.</title>
        <authorList>
            <person name="Tsukada S."/>
            <person name="Aono T."/>
            <person name="Akiba N."/>
            <person name="Lee KB."/>
            <person name="Liu CT."/>
            <person name="Toyazaki H."/>
            <person name="Oyaizu H."/>
        </authorList>
    </citation>
    <scope>NUCLEOTIDE SEQUENCE [LARGE SCALE GENOMIC DNA]</scope>
    <source>
        <strain evidence="5">ATCC 43989 / DSM 5975 / JCM 20966 / LMG 6465 / NBRC 14845 / NCIMB 13405 / ORS 571</strain>
    </source>
</reference>
<evidence type="ECO:0000256" key="1">
    <source>
        <dbReference type="ARBA" id="ARBA00022737"/>
    </source>
</evidence>
<sequence>MMGFISQISKRLRARALFRLADAARDERRWDAAADFYAQGLLITPDAFAAWVQCGHARKEAGDLVAAEASYRQAMRLRQEDADLHVQIGHLFSLRGQSGAAAEHYRRAAELGSRDVHALQYADARTRRQASAPLTSAADGFARADELRDRGDFESAALFYEDGLAIDPRSFPHWVQLGHMRKESGDPEAAERAYVQAFKLQQDDADLLIQMGHLYKSIGERAKAGDCYARAILLGSHDMHALRFLAESEARFALYREMLDRFEGVDLRVVSKRRSSSFAMQIVQMVS</sequence>
<dbReference type="SMART" id="SM00028">
    <property type="entry name" value="TPR"/>
    <property type="match status" value="6"/>
</dbReference>
<dbReference type="Proteomes" id="UP000000270">
    <property type="component" value="Chromosome"/>
</dbReference>